<dbReference type="Pfam" id="PF14821">
    <property type="entry name" value="Thr_synth_N"/>
    <property type="match status" value="1"/>
</dbReference>
<dbReference type="RefSeq" id="WP_257771731.1">
    <property type="nucleotide sequence ID" value="NZ_CP102480.1"/>
</dbReference>
<evidence type="ECO:0000256" key="5">
    <source>
        <dbReference type="NCBIfam" id="TIGR00260"/>
    </source>
</evidence>
<evidence type="ECO:0000313" key="9">
    <source>
        <dbReference type="EMBL" id="UUX51952.1"/>
    </source>
</evidence>
<dbReference type="EC" id="4.2.3.1" evidence="5"/>
<dbReference type="SUPFAM" id="SSF53686">
    <property type="entry name" value="Tryptophan synthase beta subunit-like PLP-dependent enzymes"/>
    <property type="match status" value="1"/>
</dbReference>
<gene>
    <name evidence="9" type="primary">thrC</name>
    <name evidence="9" type="ORF">NUH88_09650</name>
</gene>
<dbReference type="EMBL" id="CP102480">
    <property type="protein sequence ID" value="UUX51952.1"/>
    <property type="molecule type" value="Genomic_DNA"/>
</dbReference>
<dbReference type="CDD" id="cd01560">
    <property type="entry name" value="Thr-synth_2"/>
    <property type="match status" value="1"/>
</dbReference>
<dbReference type="Gene3D" id="3.40.50.1100">
    <property type="match status" value="2"/>
</dbReference>
<dbReference type="KEGG" id="naci:NUH88_09650"/>
<dbReference type="Pfam" id="PF24857">
    <property type="entry name" value="THR4_C"/>
    <property type="match status" value="1"/>
</dbReference>
<dbReference type="Pfam" id="PF00291">
    <property type="entry name" value="PALP"/>
    <property type="match status" value="1"/>
</dbReference>
<comment type="cofactor">
    <cofactor evidence="1 6">
        <name>pyridoxal 5'-phosphate</name>
        <dbReference type="ChEBI" id="CHEBI:597326"/>
    </cofactor>
</comment>
<reference evidence="9" key="1">
    <citation type="submission" date="2022-08" db="EMBL/GenBank/DDBJ databases">
        <title>Nisaea acidiphila sp. nov., isolated from a marine algal debris and emended description of the genus Nisaea Urios et al. 2008.</title>
        <authorList>
            <person name="Kwon K."/>
        </authorList>
    </citation>
    <scope>NUCLEOTIDE SEQUENCE</scope>
    <source>
        <strain evidence="9">MEBiC11861</strain>
    </source>
</reference>
<keyword evidence="4 9" id="KW-0456">Lyase</keyword>
<evidence type="ECO:0000256" key="3">
    <source>
        <dbReference type="ARBA" id="ARBA00022898"/>
    </source>
</evidence>
<accession>A0A9J7AXE6</accession>
<feature type="domain" description="Threonine synthase N-terminal" evidence="8">
    <location>
        <begin position="2"/>
        <end position="80"/>
    </location>
</feature>
<dbReference type="InterPro" id="IPR004450">
    <property type="entry name" value="Thr_synthase-like"/>
</dbReference>
<feature type="modified residue" description="N6-(pyridoxal phosphate)lysine" evidence="6">
    <location>
        <position position="112"/>
    </location>
</feature>
<keyword evidence="3 6" id="KW-0663">Pyridoxal phosphate</keyword>
<dbReference type="NCBIfam" id="TIGR00260">
    <property type="entry name" value="thrC"/>
    <property type="match status" value="1"/>
</dbReference>
<evidence type="ECO:0000259" key="8">
    <source>
        <dbReference type="Pfam" id="PF14821"/>
    </source>
</evidence>
<dbReference type="InterPro" id="IPR029144">
    <property type="entry name" value="Thr_synth_N"/>
</dbReference>
<dbReference type="PANTHER" id="PTHR42690:SF1">
    <property type="entry name" value="THREONINE SYNTHASE-LIKE 2"/>
    <property type="match status" value="1"/>
</dbReference>
<evidence type="ECO:0000259" key="7">
    <source>
        <dbReference type="Pfam" id="PF00291"/>
    </source>
</evidence>
<dbReference type="GO" id="GO:0004795">
    <property type="term" value="F:threonine synthase activity"/>
    <property type="evidence" value="ECO:0007669"/>
    <property type="project" value="UniProtKB-UniRule"/>
</dbReference>
<name>A0A9J7AXE6_9PROT</name>
<evidence type="ECO:0000256" key="4">
    <source>
        <dbReference type="ARBA" id="ARBA00023239"/>
    </source>
</evidence>
<keyword evidence="10" id="KW-1185">Reference proteome</keyword>
<dbReference type="GO" id="GO:0009088">
    <property type="term" value="P:threonine biosynthetic process"/>
    <property type="evidence" value="ECO:0007669"/>
    <property type="project" value="UniProtKB-UniRule"/>
</dbReference>
<dbReference type="PANTHER" id="PTHR42690">
    <property type="entry name" value="THREONINE SYNTHASE FAMILY MEMBER"/>
    <property type="match status" value="1"/>
</dbReference>
<evidence type="ECO:0000256" key="2">
    <source>
        <dbReference type="ARBA" id="ARBA00005517"/>
    </source>
</evidence>
<dbReference type="InterPro" id="IPR036052">
    <property type="entry name" value="TrpB-like_PALP_sf"/>
</dbReference>
<evidence type="ECO:0000313" key="10">
    <source>
        <dbReference type="Proteomes" id="UP001060336"/>
    </source>
</evidence>
<dbReference type="Gene3D" id="3.90.1380.10">
    <property type="entry name" value="Threonine synthase, N-terminal domain"/>
    <property type="match status" value="1"/>
</dbReference>
<feature type="domain" description="Tryptophan synthase beta chain-like PALP" evidence="7">
    <location>
        <begin position="92"/>
        <end position="335"/>
    </location>
</feature>
<dbReference type="InterPro" id="IPR037158">
    <property type="entry name" value="Thr_synth_N_sf"/>
</dbReference>
<dbReference type="InterPro" id="IPR001926">
    <property type="entry name" value="TrpB-like_PALP"/>
</dbReference>
<dbReference type="AlphaFoldDB" id="A0A9J7AXE6"/>
<evidence type="ECO:0000256" key="1">
    <source>
        <dbReference type="ARBA" id="ARBA00001933"/>
    </source>
</evidence>
<dbReference type="InterPro" id="IPR051166">
    <property type="entry name" value="Threonine_Synthase"/>
</dbReference>
<organism evidence="9 10">
    <name type="scientific">Nisaea acidiphila</name>
    <dbReference type="NCBI Taxonomy" id="1862145"/>
    <lineage>
        <taxon>Bacteria</taxon>
        <taxon>Pseudomonadati</taxon>
        <taxon>Pseudomonadota</taxon>
        <taxon>Alphaproteobacteria</taxon>
        <taxon>Rhodospirillales</taxon>
        <taxon>Thalassobaculaceae</taxon>
        <taxon>Nisaea</taxon>
    </lineage>
</organism>
<proteinExistence type="inferred from homology"/>
<evidence type="ECO:0000256" key="6">
    <source>
        <dbReference type="PIRSR" id="PIRSR604450-51"/>
    </source>
</evidence>
<comment type="similarity">
    <text evidence="2">Belongs to the threonine synthase family.</text>
</comment>
<sequence>MRYISTRGKAPELGFEDVLLTGLARDGGLYVPKTWPQLTAADLKRLSGLTYAETAFEICRLFTGDAFDDATLKTIMDEVYGSFDHTAVAPLKQLDANLWMMELFHGPTLAFKDYAMQVLGRMFDHVLAKRGEKVTIVGATSGDTGSAAIEACRDRDNIEIFIFFPEGRVSPVQQHQMTTVLAPNVHAIALEGTFDDCQDMVKALFNDADFRDRHNLSAVNSINWARILPQVVYYVTSALAVGATAERPVSFVVPTGNFGNIFAAYAAKQMGLPIDRLVVATNQNDILSRFLSSGEMKLEGVKPSISPSMDIQVSSNFERFLFDLYDRDGAAVTEVLTSFRESGSFAISQGMLEKARAVFDGYRTDEAGTKATIKAVYEETGEITDPHSAVSLGAARQARASGEIGTEMPLISLACAHAAKFPDAVEAATGIRPPLPARLADLLEREERMTVLANDFGIVSSHIAGIVAGKENAA</sequence>
<protein>
    <recommendedName>
        <fullName evidence="5">Threonine synthase</fullName>
        <ecNumber evidence="5">4.2.3.1</ecNumber>
    </recommendedName>
</protein>
<dbReference type="Proteomes" id="UP001060336">
    <property type="component" value="Chromosome"/>
</dbReference>